<dbReference type="Pfam" id="PF08041">
    <property type="entry name" value="PetM"/>
    <property type="match status" value="1"/>
</dbReference>
<dbReference type="InterPro" id="IPR053333">
    <property type="entry name" value="Cytochrome_b6-f_sub7"/>
</dbReference>
<keyword evidence="2" id="KW-0813">Transport</keyword>
<evidence type="ECO:0000256" key="2">
    <source>
        <dbReference type="ARBA" id="ARBA00022448"/>
    </source>
</evidence>
<evidence type="ECO:0000256" key="5">
    <source>
        <dbReference type="ARBA" id="ARBA00022989"/>
    </source>
</evidence>
<dbReference type="PANTHER" id="PTHR34951:SF1">
    <property type="entry name" value="B6F COMPLEX SUBUNIT, PUTATIVE, EXPRESSED-RELATED"/>
    <property type="match status" value="1"/>
</dbReference>
<evidence type="ECO:0000256" key="4">
    <source>
        <dbReference type="ARBA" id="ARBA00022982"/>
    </source>
</evidence>
<evidence type="ECO:0000313" key="9">
    <source>
        <dbReference type="Proteomes" id="UP001152484"/>
    </source>
</evidence>
<gene>
    <name evidence="8" type="ORF">CEURO_LOCUS14938</name>
</gene>
<dbReference type="InterPro" id="IPR012595">
    <property type="entry name" value="PetM_cyt_b6/f_cplx_su7"/>
</dbReference>
<keyword evidence="9" id="KW-1185">Reference proteome</keyword>
<dbReference type="GO" id="GO:0016020">
    <property type="term" value="C:membrane"/>
    <property type="evidence" value="ECO:0007669"/>
    <property type="project" value="UniProtKB-SubCell"/>
</dbReference>
<keyword evidence="5 7" id="KW-1133">Transmembrane helix</keyword>
<dbReference type="PANTHER" id="PTHR34951">
    <property type="entry name" value="B6F COMPLEX SUBUNIT, PUTATIVE, EXPRESSED-RELATED"/>
    <property type="match status" value="1"/>
</dbReference>
<evidence type="ECO:0000313" key="8">
    <source>
        <dbReference type="EMBL" id="CAH9100459.1"/>
    </source>
</evidence>
<dbReference type="GO" id="GO:0009512">
    <property type="term" value="C:cytochrome b6f complex"/>
    <property type="evidence" value="ECO:0007669"/>
    <property type="project" value="InterPro"/>
</dbReference>
<keyword evidence="4" id="KW-0249">Electron transport</keyword>
<comment type="caution">
    <text evidence="8">The sequence shown here is derived from an EMBL/GenBank/DDBJ whole genome shotgun (WGS) entry which is preliminary data.</text>
</comment>
<proteinExistence type="inferred from homology"/>
<name>A0A9P1EFF1_CUSEU</name>
<sequence length="121" mass="12424">MASTSLSPAVAVTGTSFRPSRRRTAKVNYLTGLNSFVGLKAQNQVTRLGLPVSAEESFAKIVGALREPSRGGGSYGGALSSTCSATAEIFKIAAIIPGLVLVGVAVGFALLRVEAIIEEAE</sequence>
<evidence type="ECO:0000256" key="1">
    <source>
        <dbReference type="ARBA" id="ARBA00004167"/>
    </source>
</evidence>
<dbReference type="OrthoDB" id="1926597at2759"/>
<evidence type="ECO:0000256" key="7">
    <source>
        <dbReference type="SAM" id="Phobius"/>
    </source>
</evidence>
<keyword evidence="3 7" id="KW-0812">Transmembrane</keyword>
<protein>
    <recommendedName>
        <fullName evidence="10">Cytochrome b6-f complex subunit 7</fullName>
    </recommendedName>
</protein>
<evidence type="ECO:0000256" key="6">
    <source>
        <dbReference type="ARBA" id="ARBA00023136"/>
    </source>
</evidence>
<keyword evidence="6 7" id="KW-0472">Membrane</keyword>
<dbReference type="Proteomes" id="UP001152484">
    <property type="component" value="Unassembled WGS sequence"/>
</dbReference>
<accession>A0A9P1EFF1</accession>
<dbReference type="EMBL" id="CAMAPE010000038">
    <property type="protein sequence ID" value="CAH9100459.1"/>
    <property type="molecule type" value="Genomic_DNA"/>
</dbReference>
<dbReference type="HAMAP" id="MF_00396">
    <property type="entry name" value="Cytb6_f_PetM"/>
    <property type="match status" value="1"/>
</dbReference>
<comment type="subcellular location">
    <subcellularLocation>
        <location evidence="1">Membrane</location>
        <topology evidence="1">Single-pass membrane protein</topology>
    </subcellularLocation>
</comment>
<dbReference type="SUPFAM" id="SSF103441">
    <property type="entry name" value="PetM subunit of the cytochrome b6f complex"/>
    <property type="match status" value="1"/>
</dbReference>
<reference evidence="8" key="1">
    <citation type="submission" date="2022-07" db="EMBL/GenBank/DDBJ databases">
        <authorList>
            <person name="Macas J."/>
            <person name="Novak P."/>
            <person name="Neumann P."/>
        </authorList>
    </citation>
    <scope>NUCLEOTIDE SEQUENCE</scope>
</reference>
<evidence type="ECO:0000256" key="3">
    <source>
        <dbReference type="ARBA" id="ARBA00022692"/>
    </source>
</evidence>
<organism evidence="8 9">
    <name type="scientific">Cuscuta europaea</name>
    <name type="common">European dodder</name>
    <dbReference type="NCBI Taxonomy" id="41803"/>
    <lineage>
        <taxon>Eukaryota</taxon>
        <taxon>Viridiplantae</taxon>
        <taxon>Streptophyta</taxon>
        <taxon>Embryophyta</taxon>
        <taxon>Tracheophyta</taxon>
        <taxon>Spermatophyta</taxon>
        <taxon>Magnoliopsida</taxon>
        <taxon>eudicotyledons</taxon>
        <taxon>Gunneridae</taxon>
        <taxon>Pentapetalae</taxon>
        <taxon>asterids</taxon>
        <taxon>lamiids</taxon>
        <taxon>Solanales</taxon>
        <taxon>Convolvulaceae</taxon>
        <taxon>Cuscuteae</taxon>
        <taxon>Cuscuta</taxon>
        <taxon>Cuscuta subgen. Cuscuta</taxon>
    </lineage>
</organism>
<feature type="transmembrane region" description="Helical" evidence="7">
    <location>
        <begin position="89"/>
        <end position="111"/>
    </location>
</feature>
<evidence type="ECO:0008006" key="10">
    <source>
        <dbReference type="Google" id="ProtNLM"/>
    </source>
</evidence>
<dbReference type="AlphaFoldDB" id="A0A9P1EFF1"/>